<evidence type="ECO:0000313" key="3">
    <source>
        <dbReference type="Proteomes" id="UP000016605"/>
    </source>
</evidence>
<feature type="region of interest" description="Disordered" evidence="1">
    <location>
        <begin position="27"/>
        <end position="49"/>
    </location>
</feature>
<comment type="caution">
    <text evidence="2">The sequence shown here is derived from an EMBL/GenBank/DDBJ whole genome shotgun (WGS) entry which is preliminary data.</text>
</comment>
<dbReference type="EMBL" id="AWVQ01000447">
    <property type="protein sequence ID" value="ERK70448.1"/>
    <property type="molecule type" value="Genomic_DNA"/>
</dbReference>
<evidence type="ECO:0000256" key="1">
    <source>
        <dbReference type="SAM" id="MobiDB-lite"/>
    </source>
</evidence>
<accession>U2SZ05</accession>
<name>U2SZ05_LEIAQ</name>
<gene>
    <name evidence="2" type="ORF">N136_03209</name>
</gene>
<dbReference type="AlphaFoldDB" id="U2SZ05"/>
<reference evidence="2 3" key="1">
    <citation type="submission" date="2013-08" db="EMBL/GenBank/DDBJ databases">
        <authorList>
            <person name="Weinstock G."/>
            <person name="Sodergren E."/>
            <person name="Wylie T."/>
            <person name="Fulton L."/>
            <person name="Fulton R."/>
            <person name="Fronick C."/>
            <person name="O'Laughlin M."/>
            <person name="Godfrey J."/>
            <person name="Miner T."/>
            <person name="Herter B."/>
            <person name="Appelbaum E."/>
            <person name="Cordes M."/>
            <person name="Lek S."/>
            <person name="Wollam A."/>
            <person name="Pepin K.H."/>
            <person name="Palsikar V.B."/>
            <person name="Mitreva M."/>
            <person name="Wilson R.K."/>
        </authorList>
    </citation>
    <scope>NUCLEOTIDE SEQUENCE [LARGE SCALE GENOMIC DNA]</scope>
    <source>
        <strain evidence="2 3">ATCC 14665</strain>
    </source>
</reference>
<organism evidence="2 3">
    <name type="scientific">Leifsonia aquatica ATCC 14665</name>
    <dbReference type="NCBI Taxonomy" id="1358026"/>
    <lineage>
        <taxon>Bacteria</taxon>
        <taxon>Bacillati</taxon>
        <taxon>Actinomycetota</taxon>
        <taxon>Actinomycetes</taxon>
        <taxon>Micrococcales</taxon>
        <taxon>Microbacteriaceae</taxon>
        <taxon>Leifsonia</taxon>
    </lineage>
</organism>
<protein>
    <submittedName>
        <fullName evidence="2">Uncharacterized protein</fullName>
    </submittedName>
</protein>
<dbReference type="HOGENOM" id="CLU_3137221_0_0_11"/>
<dbReference type="Proteomes" id="UP000016605">
    <property type="component" value="Unassembled WGS sequence"/>
</dbReference>
<feature type="compositionally biased region" description="Polar residues" evidence="1">
    <location>
        <begin position="32"/>
        <end position="41"/>
    </location>
</feature>
<evidence type="ECO:0000313" key="2">
    <source>
        <dbReference type="EMBL" id="ERK70448.1"/>
    </source>
</evidence>
<sequence>MLHPGRAHSRPTAYRSRCRCRCRCHRPRRSPTSIRASTARSTGYWKQAH</sequence>
<proteinExistence type="predicted"/>